<dbReference type="CDD" id="cd04194">
    <property type="entry name" value="GT8_A4GalT_like"/>
    <property type="match status" value="1"/>
</dbReference>
<dbReference type="PANTHER" id="PTHR13778">
    <property type="entry name" value="GLYCOSYLTRANSFERASE 8 DOMAIN-CONTAINING PROTEIN"/>
    <property type="match status" value="1"/>
</dbReference>
<dbReference type="GO" id="GO:0046872">
    <property type="term" value="F:metal ion binding"/>
    <property type="evidence" value="ECO:0007669"/>
    <property type="project" value="UniProtKB-KW"/>
</dbReference>
<evidence type="ECO:0000313" key="6">
    <source>
        <dbReference type="Proteomes" id="UP000494170"/>
    </source>
</evidence>
<keyword evidence="3" id="KW-0479">Metal-binding</keyword>
<dbReference type="AlphaFoldDB" id="A0A6P2LTM0"/>
<evidence type="ECO:0000256" key="1">
    <source>
        <dbReference type="ARBA" id="ARBA00022676"/>
    </source>
</evidence>
<dbReference type="InterPro" id="IPR029044">
    <property type="entry name" value="Nucleotide-diphossugar_trans"/>
</dbReference>
<dbReference type="Pfam" id="PF01501">
    <property type="entry name" value="Glyco_transf_8"/>
    <property type="match status" value="1"/>
</dbReference>
<keyword evidence="2" id="KW-0808">Transferase</keyword>
<evidence type="ECO:0000259" key="4">
    <source>
        <dbReference type="Pfam" id="PF14393"/>
    </source>
</evidence>
<dbReference type="EMBL" id="CABVPY010000019">
    <property type="protein sequence ID" value="VWB73947.1"/>
    <property type="molecule type" value="Genomic_DNA"/>
</dbReference>
<keyword evidence="1" id="KW-0328">Glycosyltransferase</keyword>
<evidence type="ECO:0000313" key="5">
    <source>
        <dbReference type="EMBL" id="VWB73947.1"/>
    </source>
</evidence>
<dbReference type="PANTHER" id="PTHR13778:SF47">
    <property type="entry name" value="LIPOPOLYSACCHARIDE 1,3-GALACTOSYLTRANSFERASE"/>
    <property type="match status" value="1"/>
</dbReference>
<dbReference type="Proteomes" id="UP000494170">
    <property type="component" value="Unassembled WGS sequence"/>
</dbReference>
<accession>A0A6P2LTM0</accession>
<evidence type="ECO:0000256" key="3">
    <source>
        <dbReference type="ARBA" id="ARBA00022723"/>
    </source>
</evidence>
<dbReference type="InterPro" id="IPR050748">
    <property type="entry name" value="Glycosyltrans_8_dom-fam"/>
</dbReference>
<dbReference type="Gene3D" id="3.90.550.10">
    <property type="entry name" value="Spore Coat Polysaccharide Biosynthesis Protein SpsA, Chain A"/>
    <property type="match status" value="1"/>
</dbReference>
<organism evidence="5 6">
    <name type="scientific">Burkholderia lata (strain ATCC 17760 / DSM 23089 / LMG 22485 / NCIMB 9086 / R18194 / 383)</name>
    <dbReference type="NCBI Taxonomy" id="482957"/>
    <lineage>
        <taxon>Bacteria</taxon>
        <taxon>Pseudomonadati</taxon>
        <taxon>Pseudomonadota</taxon>
        <taxon>Betaproteobacteria</taxon>
        <taxon>Burkholderiales</taxon>
        <taxon>Burkholderiaceae</taxon>
        <taxon>Burkholderia</taxon>
        <taxon>Burkholderia cepacia complex</taxon>
    </lineage>
</organism>
<dbReference type="Pfam" id="PF14393">
    <property type="entry name" value="DUF4422"/>
    <property type="match status" value="1"/>
</dbReference>
<dbReference type="InterPro" id="IPR025536">
    <property type="entry name" value="DUF4422"/>
</dbReference>
<name>A0A6P2LTM0_BURL3</name>
<evidence type="ECO:0000256" key="2">
    <source>
        <dbReference type="ARBA" id="ARBA00022679"/>
    </source>
</evidence>
<dbReference type="SUPFAM" id="SSF53448">
    <property type="entry name" value="Nucleotide-diphospho-sugar transferases"/>
    <property type="match status" value="1"/>
</dbReference>
<gene>
    <name evidence="5" type="primary">gspA</name>
    <name evidence="5" type="ORF">BLA6863_03489</name>
</gene>
<protein>
    <submittedName>
        <fullName evidence="5">General stress protein A</fullName>
    </submittedName>
</protein>
<sequence>MTTPTAHIYVCHHKPGSSFSDDTFLPIQVGAAASKYDLGLQRDDAGDNISLRNPTFCELTAIYWAWKNDRDAEWVGLMHYRRFLDFTLTEHELDAHGHVNFDELDDATRESLGLTGTAIRQLLGSRPGLKAVLPHEWSVDAAGSRSLRHHYVTAPHHFESDLELLRQVVADRHPDDLESFDKVLSGRSGYFTNIFVLRRDLFDQYCEWLFDILFEVEKRLDMTNYSTAARRVFGYMSERLFNVFVKKYITNDPAAFVEAGRVFVRDTTKGHVHIPLEPLADNAVSIVTVADGNFIPHLAAFIASVQDNLSPDRLLDLIVLDGGIPADQQRLLSRQFNRSGKGRLSFIQCAHLFSDIPLHGPFSAATFYRLSLGELLAKHTRVVYVDSDTVVLGDLCELYDLDLGGNAVAAVPDVIMKSFVSSGVPALKEAGGAPAGIYLKERVGMGSRGDEYFQAGLIVIDLDEFRRLRIGEDAYKDLLARRYWFLDQDVLNKHLLGHVKFLDLSWNVVNASMDVLSGLETDVAAKVKEVFAAPSMVHYAGHEAKPWNRPTAPLAHFYWYYLRRTYWYESVIDRRPISPTLDAELQRSRLYKRLRGIWRRTPGFVQRRLFWLRDRMM</sequence>
<dbReference type="GO" id="GO:0016757">
    <property type="term" value="F:glycosyltransferase activity"/>
    <property type="evidence" value="ECO:0007669"/>
    <property type="project" value="UniProtKB-KW"/>
</dbReference>
<proteinExistence type="predicted"/>
<dbReference type="RefSeq" id="WP_174941535.1">
    <property type="nucleotide sequence ID" value="NZ_CABVPY010000019.1"/>
</dbReference>
<feature type="domain" description="DUF4422" evidence="4">
    <location>
        <begin position="8"/>
        <end position="247"/>
    </location>
</feature>
<reference evidence="5 6" key="1">
    <citation type="submission" date="2019-09" db="EMBL/GenBank/DDBJ databases">
        <authorList>
            <person name="Depoorter E."/>
        </authorList>
    </citation>
    <scope>NUCLEOTIDE SEQUENCE [LARGE SCALE GENOMIC DNA]</scope>
    <source>
        <strain evidence="5">LMG 6863</strain>
    </source>
</reference>
<dbReference type="InterPro" id="IPR002495">
    <property type="entry name" value="Glyco_trans_8"/>
</dbReference>